<dbReference type="Proteomes" id="UP000001702">
    <property type="component" value="Chromosome"/>
</dbReference>
<proteinExistence type="predicted"/>
<accession>D4GGC9</accession>
<sequence>MGLMLLKGMNDPLLKAYQHPKSRLMISRFRGLAGDRRLSDWQVFCILVNGFTNYWYVLSGNFNIHVEYTKTRQFDFMQDFLHFSVTLDGLLSDAHFRCPDFILPHYDVPYEFCRWRSKRGYDSPVTYVGNHGVKSHKGLFIASHDATRDEYLMKWEGTVTVFDKAFFKMGSFQTTCDFLVNDMTKTIREGVIKHLSLYRDLYNYIFPRPWKRVFRRVTINVIWQRNKQSARPLLAIRSEG</sequence>
<dbReference type="AlphaFoldDB" id="D4GGC9"/>
<evidence type="ECO:0000313" key="1">
    <source>
        <dbReference type="EMBL" id="ADD79382.1"/>
    </source>
</evidence>
<dbReference type="EMBL" id="CP001875">
    <property type="protein sequence ID" value="ADD79382.1"/>
    <property type="molecule type" value="Genomic_DNA"/>
</dbReference>
<dbReference type="eggNOG" id="ENOG5031KFY">
    <property type="taxonomic scope" value="Bacteria"/>
</dbReference>
<evidence type="ECO:0000313" key="2">
    <source>
        <dbReference type="Proteomes" id="UP000001702"/>
    </source>
</evidence>
<name>D4GGC9_PANAM</name>
<gene>
    <name evidence="1" type="ordered locus">PANA_4215</name>
</gene>
<dbReference type="KEGG" id="pam:PANA_4215"/>
<reference evidence="1 2" key="1">
    <citation type="journal article" date="2010" name="J. Bacteriol.">
        <title>Genome sequence of Pantoea ananatis LMG20103, the causative agent of Eucalyptus blight and dieback.</title>
        <authorList>
            <person name="De Maayer P."/>
            <person name="Chan W.Y."/>
            <person name="Venter S.N."/>
            <person name="Toth I.K."/>
            <person name="Birch P.R."/>
            <person name="Joubert F."/>
            <person name="Coutinho T.A."/>
        </authorList>
    </citation>
    <scope>NUCLEOTIDE SEQUENCE [LARGE SCALE GENOMIC DNA]</scope>
    <source>
        <strain evidence="1 2">LMG 20103</strain>
    </source>
</reference>
<dbReference type="STRING" id="706191.PANA_4215"/>
<organism evidence="1 2">
    <name type="scientific">Pantoea ananatis (strain LMG 20103)</name>
    <dbReference type="NCBI Taxonomy" id="706191"/>
    <lineage>
        <taxon>Bacteria</taxon>
        <taxon>Pseudomonadati</taxon>
        <taxon>Pseudomonadota</taxon>
        <taxon>Gammaproteobacteria</taxon>
        <taxon>Enterobacterales</taxon>
        <taxon>Erwiniaceae</taxon>
        <taxon>Pantoea</taxon>
    </lineage>
</organism>
<dbReference type="HOGENOM" id="CLU_1239169_0_0_6"/>
<protein>
    <submittedName>
        <fullName evidence="1">Uncharacterized protein</fullName>
    </submittedName>
</protein>
<keyword evidence="2" id="KW-1185">Reference proteome</keyword>